<dbReference type="Proteomes" id="UP000274097">
    <property type="component" value="Unassembled WGS sequence"/>
</dbReference>
<keyword evidence="4" id="KW-1185">Reference proteome</keyword>
<reference evidence="2 5" key="1">
    <citation type="submission" date="2018-09" db="EMBL/GenBank/DDBJ databases">
        <title>Roseomonas sp. nov., isolated from feces of Tibetan antelopes in the Qinghai-Tibet plateau, China.</title>
        <authorList>
            <person name="Tian Z."/>
        </authorList>
    </citation>
    <scope>NUCLEOTIDE SEQUENCE [LARGE SCALE GENOMIC DNA]</scope>
    <source>
        <strain evidence="3 4">Z23</strain>
        <strain evidence="2 5">Z24</strain>
    </source>
</reference>
<dbReference type="InterPro" id="IPR005586">
    <property type="entry name" value="ABC_trans_aux"/>
</dbReference>
<dbReference type="Proteomes" id="UP000278036">
    <property type="component" value="Unassembled WGS sequence"/>
</dbReference>
<evidence type="ECO:0000313" key="4">
    <source>
        <dbReference type="Proteomes" id="UP000274097"/>
    </source>
</evidence>
<dbReference type="EMBL" id="RFLX01000018">
    <property type="protein sequence ID" value="RMI19547.1"/>
    <property type="molecule type" value="Genomic_DNA"/>
</dbReference>
<name>A0A3A9JI04_9PROT</name>
<dbReference type="PROSITE" id="PS51257">
    <property type="entry name" value="PROKAR_LIPOPROTEIN"/>
    <property type="match status" value="1"/>
</dbReference>
<protein>
    <submittedName>
        <fullName evidence="2">Membrane integrity-associated transporter subunit PqiC</fullName>
    </submittedName>
</protein>
<evidence type="ECO:0000313" key="2">
    <source>
        <dbReference type="EMBL" id="RKK06030.1"/>
    </source>
</evidence>
<accession>A0A3A9JI04</accession>
<dbReference type="Pfam" id="PF03886">
    <property type="entry name" value="ABC_trans_aux"/>
    <property type="match status" value="1"/>
</dbReference>
<gene>
    <name evidence="2" type="ORF">D6Z83_01230</name>
    <name evidence="3" type="ORF">EBE87_19760</name>
</gene>
<proteinExistence type="predicted"/>
<organism evidence="2 5">
    <name type="scientific">Teichococcus wenyumeiae</name>
    <dbReference type="NCBI Taxonomy" id="2478470"/>
    <lineage>
        <taxon>Bacteria</taxon>
        <taxon>Pseudomonadati</taxon>
        <taxon>Pseudomonadota</taxon>
        <taxon>Alphaproteobacteria</taxon>
        <taxon>Acetobacterales</taxon>
        <taxon>Roseomonadaceae</taxon>
        <taxon>Roseomonas</taxon>
    </lineage>
</organism>
<dbReference type="InParanoid" id="A0A3A9JI04"/>
<dbReference type="Gene3D" id="3.40.50.10610">
    <property type="entry name" value="ABC-type transport auxiliary lipoprotein component"/>
    <property type="match status" value="1"/>
</dbReference>
<dbReference type="SUPFAM" id="SSF159594">
    <property type="entry name" value="XCC0632-like"/>
    <property type="match status" value="1"/>
</dbReference>
<comment type="caution">
    <text evidence="2">The sequence shown here is derived from an EMBL/GenBank/DDBJ whole genome shotgun (WGS) entry which is preliminary data.</text>
</comment>
<evidence type="ECO:0000259" key="1">
    <source>
        <dbReference type="Pfam" id="PF03886"/>
    </source>
</evidence>
<dbReference type="FunCoup" id="A0A3A9JI04">
    <property type="interactions" value="10"/>
</dbReference>
<evidence type="ECO:0000313" key="3">
    <source>
        <dbReference type="EMBL" id="RMI19547.1"/>
    </source>
</evidence>
<sequence length="205" mass="22453">MDGDRMTAPTRRRLTGWLALLPALAACSSPDAKFYRLAAVPGTVRPVPRLRVELRQVTLARYLDRSEIAWGTTSLRLEYRDVERWAEPIGDMVTRVLAEDLSQRLPQALVVPEFSAIGGDPDTLAEADISRFEANGAGQVVLEGRFQVRRLGGRAAERNRQVTETVPLDGPGADDLARAMSKALGLFADRMAEALAELGALRRTA</sequence>
<dbReference type="AlphaFoldDB" id="A0A3A9JI04"/>
<dbReference type="EMBL" id="RAQU01000006">
    <property type="protein sequence ID" value="RKK06030.1"/>
    <property type="molecule type" value="Genomic_DNA"/>
</dbReference>
<evidence type="ECO:0000313" key="5">
    <source>
        <dbReference type="Proteomes" id="UP000278036"/>
    </source>
</evidence>
<feature type="domain" description="ABC-type transport auxiliary lipoprotein component" evidence="1">
    <location>
        <begin position="44"/>
        <end position="192"/>
    </location>
</feature>